<comment type="caution">
    <text evidence="3">The sequence shown here is derived from an EMBL/GenBank/DDBJ whole genome shotgun (WGS) entry which is preliminary data.</text>
</comment>
<gene>
    <name evidence="3" type="ORF">BS47DRAFT_1339122</name>
</gene>
<keyword evidence="2" id="KW-0472">Membrane</keyword>
<organism evidence="3 4">
    <name type="scientific">Hydnum rufescens UP504</name>
    <dbReference type="NCBI Taxonomy" id="1448309"/>
    <lineage>
        <taxon>Eukaryota</taxon>
        <taxon>Fungi</taxon>
        <taxon>Dikarya</taxon>
        <taxon>Basidiomycota</taxon>
        <taxon>Agaricomycotina</taxon>
        <taxon>Agaricomycetes</taxon>
        <taxon>Cantharellales</taxon>
        <taxon>Hydnaceae</taxon>
        <taxon>Hydnum</taxon>
    </lineage>
</organism>
<dbReference type="EMBL" id="MU128929">
    <property type="protein sequence ID" value="KAF9517880.1"/>
    <property type="molecule type" value="Genomic_DNA"/>
</dbReference>
<feature type="transmembrane region" description="Helical" evidence="2">
    <location>
        <begin position="614"/>
        <end position="633"/>
    </location>
</feature>
<evidence type="ECO:0000313" key="3">
    <source>
        <dbReference type="EMBL" id="KAF9517880.1"/>
    </source>
</evidence>
<evidence type="ECO:0000313" key="4">
    <source>
        <dbReference type="Proteomes" id="UP000886523"/>
    </source>
</evidence>
<sequence>MAQPLSSNRIDLDVGEQPSADKQNCSQHSGSAFPASSALELRACMVSDPPSWRRNPSPQASASIVAKKTPDGSPSVTCRILNLRSFTFTATIRIILFALFLCPVLAQAPANDISSWPSGLLLLASILYAGLGTESDSLWALDPSIGIFLWKWAPHILPEGYESRPMGQQSLSLPIRHSVNARNLRSSPCHIPTPRKPPDENSWRLTSKGLIIPASWTPVSLGWSLVTPSSPSIRPSHFLLFAAADYDVFRDRTVDVYRGNELQFSTLWMPHSSVIDVDSEDNALAVVAAHMVRRPYSQTRLQDWAKNEGLTEEGPWRLDLVGLACAYYRVVRHVKQHSHSFRVLDSGQLATVDIGQSLWIAILGGELLDKGRVTFQNLPGRRAIKDTSADQVYLERVLAVLEAVGPYANTPKFFDLVSSGGASRWPTYVFFFTGLCGQMIICYFLSVGTSAGVWTSVTIANSLYLGRLTDWHTLFFGRTPTTLEPGMKMSVPDAGSKEPMVVATFDRSSPRAPRGLSPGLFLNGFGLLAAIQTRKSLGFGPTVPTATWVIYTSIGLSLGMSLLILTLFIFQQLDARTWVDDRKRPTRWAIYSTVFASLVICALGAFFARCRLAHLWPILDVLTWLSGLPLGIFENGRMISIDDNYLHLALVNRWMLGAVSSSVGSSLGGVTGATGICWRH</sequence>
<reference evidence="3" key="1">
    <citation type="journal article" date="2020" name="Nat. Commun.">
        <title>Large-scale genome sequencing of mycorrhizal fungi provides insights into the early evolution of symbiotic traits.</title>
        <authorList>
            <person name="Miyauchi S."/>
            <person name="Kiss E."/>
            <person name="Kuo A."/>
            <person name="Drula E."/>
            <person name="Kohler A."/>
            <person name="Sanchez-Garcia M."/>
            <person name="Morin E."/>
            <person name="Andreopoulos B."/>
            <person name="Barry K.W."/>
            <person name="Bonito G."/>
            <person name="Buee M."/>
            <person name="Carver A."/>
            <person name="Chen C."/>
            <person name="Cichocki N."/>
            <person name="Clum A."/>
            <person name="Culley D."/>
            <person name="Crous P.W."/>
            <person name="Fauchery L."/>
            <person name="Girlanda M."/>
            <person name="Hayes R.D."/>
            <person name="Keri Z."/>
            <person name="LaButti K."/>
            <person name="Lipzen A."/>
            <person name="Lombard V."/>
            <person name="Magnuson J."/>
            <person name="Maillard F."/>
            <person name="Murat C."/>
            <person name="Nolan M."/>
            <person name="Ohm R.A."/>
            <person name="Pangilinan J."/>
            <person name="Pereira M.F."/>
            <person name="Perotto S."/>
            <person name="Peter M."/>
            <person name="Pfister S."/>
            <person name="Riley R."/>
            <person name="Sitrit Y."/>
            <person name="Stielow J.B."/>
            <person name="Szollosi G."/>
            <person name="Zifcakova L."/>
            <person name="Stursova M."/>
            <person name="Spatafora J.W."/>
            <person name="Tedersoo L."/>
            <person name="Vaario L.M."/>
            <person name="Yamada A."/>
            <person name="Yan M."/>
            <person name="Wang P."/>
            <person name="Xu J."/>
            <person name="Bruns T."/>
            <person name="Baldrian P."/>
            <person name="Vilgalys R."/>
            <person name="Dunand C."/>
            <person name="Henrissat B."/>
            <person name="Grigoriev I.V."/>
            <person name="Hibbett D."/>
            <person name="Nagy L.G."/>
            <person name="Martin F.M."/>
        </authorList>
    </citation>
    <scope>NUCLEOTIDE SEQUENCE</scope>
    <source>
        <strain evidence="3">UP504</strain>
    </source>
</reference>
<feature type="transmembrane region" description="Helical" evidence="2">
    <location>
        <begin position="428"/>
        <end position="446"/>
    </location>
</feature>
<keyword evidence="4" id="KW-1185">Reference proteome</keyword>
<proteinExistence type="predicted"/>
<evidence type="ECO:0000256" key="1">
    <source>
        <dbReference type="SAM" id="MobiDB-lite"/>
    </source>
</evidence>
<feature type="region of interest" description="Disordered" evidence="1">
    <location>
        <begin position="50"/>
        <end position="71"/>
    </location>
</feature>
<dbReference type="AlphaFoldDB" id="A0A9P6B5F6"/>
<keyword evidence="2" id="KW-1133">Transmembrane helix</keyword>
<feature type="region of interest" description="Disordered" evidence="1">
    <location>
        <begin position="1"/>
        <end position="31"/>
    </location>
</feature>
<feature type="transmembrane region" description="Helical" evidence="2">
    <location>
        <begin position="588"/>
        <end position="608"/>
    </location>
</feature>
<evidence type="ECO:0000256" key="2">
    <source>
        <dbReference type="SAM" id="Phobius"/>
    </source>
</evidence>
<accession>A0A9P6B5F6</accession>
<keyword evidence="2" id="KW-0812">Transmembrane</keyword>
<protein>
    <submittedName>
        <fullName evidence="3">Uncharacterized protein</fullName>
    </submittedName>
</protein>
<feature type="compositionally biased region" description="Polar residues" evidence="1">
    <location>
        <begin position="20"/>
        <end position="30"/>
    </location>
</feature>
<feature type="transmembrane region" description="Helical" evidence="2">
    <location>
        <begin position="548"/>
        <end position="568"/>
    </location>
</feature>
<dbReference type="Proteomes" id="UP000886523">
    <property type="component" value="Unassembled WGS sequence"/>
</dbReference>
<name>A0A9P6B5F6_9AGAM</name>